<keyword evidence="2 9" id="KW-0479">Metal-binding</keyword>
<dbReference type="PANTHER" id="PTHR10584">
    <property type="entry name" value="SUGAR KINASE"/>
    <property type="match status" value="1"/>
</dbReference>
<comment type="caution">
    <text evidence="9">Lacks conserved residue(s) required for the propagation of feature annotation.</text>
</comment>
<dbReference type="EMBL" id="CAMPGE010017370">
    <property type="protein sequence ID" value="CAI2375864.1"/>
    <property type="molecule type" value="Genomic_DNA"/>
</dbReference>
<dbReference type="HAMAP" id="MF_01987">
    <property type="entry name" value="Ribokinase"/>
    <property type="match status" value="1"/>
</dbReference>
<keyword evidence="1 9" id="KW-0808">Transferase</keyword>
<dbReference type="GO" id="GO:0005634">
    <property type="term" value="C:nucleus"/>
    <property type="evidence" value="ECO:0007669"/>
    <property type="project" value="UniProtKB-SubCell"/>
</dbReference>
<evidence type="ECO:0000313" key="12">
    <source>
        <dbReference type="Proteomes" id="UP001295684"/>
    </source>
</evidence>
<dbReference type="GO" id="GO:0019303">
    <property type="term" value="P:D-ribose catabolic process"/>
    <property type="evidence" value="ECO:0007669"/>
    <property type="project" value="UniProtKB-UniRule"/>
</dbReference>
<comment type="subcellular location">
    <subcellularLocation>
        <location evidence="9">Cytoplasm</location>
    </subcellularLocation>
    <subcellularLocation>
        <location evidence="9">Nucleus</location>
    </subcellularLocation>
</comment>
<dbReference type="PRINTS" id="PR00990">
    <property type="entry name" value="RIBOKINASE"/>
</dbReference>
<feature type="binding site" evidence="9">
    <location>
        <begin position="14"/>
        <end position="16"/>
    </location>
    <ligand>
        <name>substrate</name>
    </ligand>
</feature>
<dbReference type="InterPro" id="IPR029056">
    <property type="entry name" value="Ribokinase-like"/>
</dbReference>
<feature type="active site" description="Proton acceptor" evidence="9">
    <location>
        <position position="267"/>
    </location>
</feature>
<evidence type="ECO:0000256" key="6">
    <source>
        <dbReference type="ARBA" id="ARBA00022842"/>
    </source>
</evidence>
<dbReference type="EC" id="2.7.1.15" evidence="9"/>
<reference evidence="11" key="1">
    <citation type="submission" date="2023-07" db="EMBL/GenBank/DDBJ databases">
        <authorList>
            <consortium name="AG Swart"/>
            <person name="Singh M."/>
            <person name="Singh A."/>
            <person name="Seah K."/>
            <person name="Emmerich C."/>
        </authorList>
    </citation>
    <scope>NUCLEOTIDE SEQUENCE</scope>
    <source>
        <strain evidence="11">DP1</strain>
    </source>
</reference>
<feature type="binding site" evidence="9">
    <location>
        <position position="263"/>
    </location>
    <ligand>
        <name>K(+)</name>
        <dbReference type="ChEBI" id="CHEBI:29103"/>
    </ligand>
</feature>
<evidence type="ECO:0000256" key="3">
    <source>
        <dbReference type="ARBA" id="ARBA00022741"/>
    </source>
</evidence>
<comment type="similarity">
    <text evidence="9">Belongs to the carbohydrate kinase PfkB family. Ribokinase subfamily.</text>
</comment>
<feature type="binding site" evidence="9">
    <location>
        <position position="300"/>
    </location>
    <ligand>
        <name>K(+)</name>
        <dbReference type="ChEBI" id="CHEBI:29103"/>
    </ligand>
</feature>
<comment type="subunit">
    <text evidence="9">Homodimer.</text>
</comment>
<evidence type="ECO:0000256" key="2">
    <source>
        <dbReference type="ARBA" id="ARBA00022723"/>
    </source>
</evidence>
<feature type="binding site" evidence="9">
    <location>
        <position position="306"/>
    </location>
    <ligand>
        <name>K(+)</name>
        <dbReference type="ChEBI" id="CHEBI:29103"/>
    </ligand>
</feature>
<evidence type="ECO:0000256" key="5">
    <source>
        <dbReference type="ARBA" id="ARBA00022840"/>
    </source>
</evidence>
<feature type="binding site" evidence="9">
    <location>
        <begin position="231"/>
        <end position="236"/>
    </location>
    <ligand>
        <name>ATP</name>
        <dbReference type="ChEBI" id="CHEBI:30616"/>
    </ligand>
</feature>
<dbReference type="GO" id="GO:0005737">
    <property type="term" value="C:cytoplasm"/>
    <property type="evidence" value="ECO:0007669"/>
    <property type="project" value="UniProtKB-SubCell"/>
</dbReference>
<dbReference type="Proteomes" id="UP001295684">
    <property type="component" value="Unassembled WGS sequence"/>
</dbReference>
<keyword evidence="7 9" id="KW-0630">Potassium</keyword>
<comment type="cofactor">
    <cofactor evidence="9">
        <name>Mg(2+)</name>
        <dbReference type="ChEBI" id="CHEBI:18420"/>
    </cofactor>
    <text evidence="9">Requires a divalent cation, most likely magnesium in vivo, as an electrophilic catalyst to aid phosphoryl group transfer. It is the chelate of the metal and the nucleotide that is the actual substrate.</text>
</comment>
<evidence type="ECO:0000256" key="9">
    <source>
        <dbReference type="HAMAP-Rule" id="MF_03215"/>
    </source>
</evidence>
<dbReference type="Gene3D" id="3.40.1190.20">
    <property type="match status" value="1"/>
</dbReference>
<feature type="binding site" evidence="9">
    <location>
        <begin position="266"/>
        <end position="267"/>
    </location>
    <ligand>
        <name>ATP</name>
        <dbReference type="ChEBI" id="CHEBI:30616"/>
    </ligand>
</feature>
<sequence length="319" mass="34008">MEDQDQITVLGSLNGDIFMKVKNLPKAGETIACSEITKASGGKGANQAAALARLAAGSGVTTNFLCQVGADEIADMVLKELRESGASPHPVVLENTPSGQAYIFSMPDGENSIVIHGGANTNWDEGLTELNDTFTEKIKNSKLLLLQREIPEHVNIIAAQLARDNNVTVVLDAGGMDTSISDDLLKRVDIFSPNETELERVLGSDFDKSLSGIYNAAKLREKFPNLSILLKLGANGSAFISQDYTLEAPAVTDFKGKSIIDTTGAGDCFTACFALKLAQGCSLKDAVEYSNTAAFLCITKFGAMPSLPYAQDVVDFIEE</sequence>
<feature type="binding site" evidence="9">
    <location>
        <position position="267"/>
    </location>
    <ligand>
        <name>substrate</name>
    </ligand>
</feature>
<dbReference type="GO" id="GO:0046872">
    <property type="term" value="F:metal ion binding"/>
    <property type="evidence" value="ECO:0007669"/>
    <property type="project" value="UniProtKB-KW"/>
</dbReference>
<feature type="binding site" evidence="9">
    <location>
        <position position="291"/>
    </location>
    <ligand>
        <name>ATP</name>
        <dbReference type="ChEBI" id="CHEBI:30616"/>
    </ligand>
</feature>
<evidence type="ECO:0000256" key="8">
    <source>
        <dbReference type="ARBA" id="ARBA00023277"/>
    </source>
</evidence>
<dbReference type="Pfam" id="PF00294">
    <property type="entry name" value="PfkB"/>
    <property type="match status" value="1"/>
</dbReference>
<comment type="caution">
    <text evidence="11">The sequence shown here is derived from an EMBL/GenBank/DDBJ whole genome shotgun (WGS) entry which is preliminary data.</text>
</comment>
<name>A0AAD1XNN8_EUPCR</name>
<dbReference type="InterPro" id="IPR002139">
    <property type="entry name" value="Ribo/fructo_kinase"/>
</dbReference>
<keyword evidence="4 9" id="KW-0418">Kinase</keyword>
<feature type="binding site" evidence="9">
    <location>
        <position position="194"/>
    </location>
    <ligand>
        <name>ATP</name>
        <dbReference type="ChEBI" id="CHEBI:30616"/>
    </ligand>
</feature>
<comment type="activity regulation">
    <text evidence="9">Activated by a monovalent cation that binds near, but not in, the active site. The most likely occupant of the site in vivo is potassium. Ion binding induces a conformational change that may alter substrate affinity.</text>
</comment>
<dbReference type="InterPro" id="IPR011611">
    <property type="entry name" value="PfkB_dom"/>
</dbReference>
<dbReference type="CDD" id="cd01174">
    <property type="entry name" value="ribokinase"/>
    <property type="match status" value="1"/>
</dbReference>
<evidence type="ECO:0000259" key="10">
    <source>
        <dbReference type="Pfam" id="PF00294"/>
    </source>
</evidence>
<accession>A0AAD1XNN8</accession>
<comment type="catalytic activity">
    <reaction evidence="9">
        <text>D-ribose + ATP = D-ribose 5-phosphate + ADP + H(+)</text>
        <dbReference type="Rhea" id="RHEA:13697"/>
        <dbReference type="ChEBI" id="CHEBI:15378"/>
        <dbReference type="ChEBI" id="CHEBI:30616"/>
        <dbReference type="ChEBI" id="CHEBI:47013"/>
        <dbReference type="ChEBI" id="CHEBI:78346"/>
        <dbReference type="ChEBI" id="CHEBI:456216"/>
        <dbReference type="EC" id="2.7.1.15"/>
    </reaction>
</comment>
<dbReference type="PANTHER" id="PTHR10584:SF166">
    <property type="entry name" value="RIBOKINASE"/>
    <property type="match status" value="1"/>
</dbReference>
<feature type="binding site" evidence="9">
    <location>
        <position position="261"/>
    </location>
    <ligand>
        <name>K(+)</name>
        <dbReference type="ChEBI" id="CHEBI:29103"/>
    </ligand>
</feature>
<keyword evidence="9" id="KW-0539">Nucleus</keyword>
<dbReference type="SUPFAM" id="SSF53613">
    <property type="entry name" value="Ribokinase-like"/>
    <property type="match status" value="1"/>
</dbReference>
<evidence type="ECO:0000256" key="1">
    <source>
        <dbReference type="ARBA" id="ARBA00022679"/>
    </source>
</evidence>
<dbReference type="InterPro" id="IPR011877">
    <property type="entry name" value="Ribokinase"/>
</dbReference>
<keyword evidence="12" id="KW-1185">Reference proteome</keyword>
<feature type="domain" description="Carbohydrate kinase PfkB" evidence="10">
    <location>
        <begin position="6"/>
        <end position="308"/>
    </location>
</feature>
<feature type="binding site" evidence="9">
    <location>
        <begin position="42"/>
        <end position="46"/>
    </location>
    <ligand>
        <name>substrate</name>
    </ligand>
</feature>
<gene>
    <name evidence="11" type="ORF">ECRASSUSDP1_LOCUS17230</name>
</gene>
<keyword evidence="3 9" id="KW-0547">Nucleotide-binding</keyword>
<keyword evidence="8 9" id="KW-0119">Carbohydrate metabolism</keyword>
<comment type="pathway">
    <text evidence="9">Carbohydrate metabolism; D-ribose degradation; D-ribose 5-phosphate from beta-D-ribopyranose: step 2/2.</text>
</comment>
<evidence type="ECO:0000256" key="4">
    <source>
        <dbReference type="ARBA" id="ARBA00022777"/>
    </source>
</evidence>
<feature type="binding site" evidence="9">
    <location>
        <position position="302"/>
    </location>
    <ligand>
        <name>K(+)</name>
        <dbReference type="ChEBI" id="CHEBI:29103"/>
    </ligand>
</feature>
<protein>
    <recommendedName>
        <fullName evidence="9">Ribokinase</fullName>
        <shortName evidence="9">RK</shortName>
        <ecNumber evidence="9">2.7.1.15</ecNumber>
    </recommendedName>
</protein>
<dbReference type="GO" id="GO:0004747">
    <property type="term" value="F:ribokinase activity"/>
    <property type="evidence" value="ECO:0007669"/>
    <property type="project" value="UniProtKB-UniRule"/>
</dbReference>
<feature type="binding site" evidence="9">
    <location>
        <position position="149"/>
    </location>
    <ligand>
        <name>substrate</name>
    </ligand>
</feature>
<evidence type="ECO:0000256" key="7">
    <source>
        <dbReference type="ARBA" id="ARBA00022958"/>
    </source>
</evidence>
<keyword evidence="6 9" id="KW-0460">Magnesium</keyword>
<organism evidence="11 12">
    <name type="scientific">Euplotes crassus</name>
    <dbReference type="NCBI Taxonomy" id="5936"/>
    <lineage>
        <taxon>Eukaryota</taxon>
        <taxon>Sar</taxon>
        <taxon>Alveolata</taxon>
        <taxon>Ciliophora</taxon>
        <taxon>Intramacronucleata</taxon>
        <taxon>Spirotrichea</taxon>
        <taxon>Hypotrichia</taxon>
        <taxon>Euplotida</taxon>
        <taxon>Euplotidae</taxon>
        <taxon>Moneuplotes</taxon>
    </lineage>
</organism>
<comment type="function">
    <text evidence="9">Catalyzes the phosphorylation of ribose at O-5 in a reaction requiring ATP and magnesium. The resulting D-ribose-5-phosphate can then be used either for sythesis of nucleotides, histidine, and tryptophan, or as a component of the pentose phosphate pathway.</text>
</comment>
<dbReference type="GO" id="GO:0005524">
    <property type="term" value="F:ATP binding"/>
    <property type="evidence" value="ECO:0007669"/>
    <property type="project" value="UniProtKB-UniRule"/>
</dbReference>
<keyword evidence="5 9" id="KW-0067">ATP-binding</keyword>
<evidence type="ECO:0000313" key="11">
    <source>
        <dbReference type="EMBL" id="CAI2375864.1"/>
    </source>
</evidence>
<proteinExistence type="inferred from homology"/>
<keyword evidence="9" id="KW-0963">Cytoplasm</keyword>
<dbReference type="AlphaFoldDB" id="A0AAD1XNN8"/>
<feature type="binding site" evidence="9">
    <location>
        <position position="297"/>
    </location>
    <ligand>
        <name>K(+)</name>
        <dbReference type="ChEBI" id="CHEBI:29103"/>
    </ligand>
</feature>